<keyword evidence="2 5" id="KW-0812">Transmembrane</keyword>
<gene>
    <name evidence="6" type="ORF">GCM10023220_01300</name>
</gene>
<evidence type="ECO:0000256" key="4">
    <source>
        <dbReference type="ARBA" id="ARBA00023136"/>
    </source>
</evidence>
<evidence type="ECO:0000313" key="7">
    <source>
        <dbReference type="Proteomes" id="UP001501265"/>
    </source>
</evidence>
<proteinExistence type="predicted"/>
<sequence length="61" mass="6262">MLVDSPPEQRAEIVSVPPSRRAARALGLHVSVALLVCVALFQAVSRNPLGSPDVLGLGGCA</sequence>
<dbReference type="Gene3D" id="1.10.3470.10">
    <property type="entry name" value="ABC transporter involved in vitamin B12 uptake, BtuC"/>
    <property type="match status" value="1"/>
</dbReference>
<reference evidence="7" key="1">
    <citation type="journal article" date="2019" name="Int. J. Syst. Evol. Microbiol.">
        <title>The Global Catalogue of Microorganisms (GCM) 10K type strain sequencing project: providing services to taxonomists for standard genome sequencing and annotation.</title>
        <authorList>
            <consortium name="The Broad Institute Genomics Platform"/>
            <consortium name="The Broad Institute Genome Sequencing Center for Infectious Disease"/>
            <person name="Wu L."/>
            <person name="Ma J."/>
        </authorList>
    </citation>
    <scope>NUCLEOTIDE SEQUENCE [LARGE SCALE GENOMIC DNA]</scope>
    <source>
        <strain evidence="7">JCM 18081</strain>
    </source>
</reference>
<dbReference type="Proteomes" id="UP001501265">
    <property type="component" value="Unassembled WGS sequence"/>
</dbReference>
<evidence type="ECO:0000256" key="1">
    <source>
        <dbReference type="ARBA" id="ARBA00004141"/>
    </source>
</evidence>
<evidence type="ECO:0000313" key="6">
    <source>
        <dbReference type="EMBL" id="GAA4782470.1"/>
    </source>
</evidence>
<comment type="subcellular location">
    <subcellularLocation>
        <location evidence="1">Membrane</location>
        <topology evidence="1">Multi-pass membrane protein</topology>
    </subcellularLocation>
</comment>
<dbReference type="EMBL" id="BAABIG010000002">
    <property type="protein sequence ID" value="GAA4782470.1"/>
    <property type="molecule type" value="Genomic_DNA"/>
</dbReference>
<protein>
    <submittedName>
        <fullName evidence="6">Uncharacterized protein</fullName>
    </submittedName>
</protein>
<keyword evidence="7" id="KW-1185">Reference proteome</keyword>
<keyword evidence="4 5" id="KW-0472">Membrane</keyword>
<dbReference type="InterPro" id="IPR037294">
    <property type="entry name" value="ABC_BtuC-like"/>
</dbReference>
<evidence type="ECO:0000256" key="5">
    <source>
        <dbReference type="SAM" id="Phobius"/>
    </source>
</evidence>
<evidence type="ECO:0000256" key="3">
    <source>
        <dbReference type="ARBA" id="ARBA00022989"/>
    </source>
</evidence>
<accession>A0ABP9ALY8</accession>
<name>A0ABP9ALY8_9ACTN</name>
<dbReference type="RefSeq" id="WP_345616843.1">
    <property type="nucleotide sequence ID" value="NZ_BAABIG010000002.1"/>
</dbReference>
<organism evidence="6 7">
    <name type="scientific">Streptomyces ziwulingensis</name>
    <dbReference type="NCBI Taxonomy" id="1045501"/>
    <lineage>
        <taxon>Bacteria</taxon>
        <taxon>Bacillati</taxon>
        <taxon>Actinomycetota</taxon>
        <taxon>Actinomycetes</taxon>
        <taxon>Kitasatosporales</taxon>
        <taxon>Streptomycetaceae</taxon>
        <taxon>Streptomyces</taxon>
    </lineage>
</organism>
<feature type="transmembrane region" description="Helical" evidence="5">
    <location>
        <begin position="25"/>
        <end position="44"/>
    </location>
</feature>
<dbReference type="SUPFAM" id="SSF81345">
    <property type="entry name" value="ABC transporter involved in vitamin B12 uptake, BtuC"/>
    <property type="match status" value="1"/>
</dbReference>
<keyword evidence="3 5" id="KW-1133">Transmembrane helix</keyword>
<comment type="caution">
    <text evidence="6">The sequence shown here is derived from an EMBL/GenBank/DDBJ whole genome shotgun (WGS) entry which is preliminary data.</text>
</comment>
<evidence type="ECO:0000256" key="2">
    <source>
        <dbReference type="ARBA" id="ARBA00022692"/>
    </source>
</evidence>